<comment type="caution">
    <text evidence="1">The sequence shown here is derived from an EMBL/GenBank/DDBJ whole genome shotgun (WGS) entry which is preliminary data.</text>
</comment>
<name>A0A830D0E3_9LAMI</name>
<reference evidence="1" key="1">
    <citation type="submission" date="2020-07" db="EMBL/GenBank/DDBJ databases">
        <title>Ethylene signaling mediates host invasion by parasitic plants.</title>
        <authorList>
            <person name="Yoshida S."/>
        </authorList>
    </citation>
    <scope>NUCLEOTIDE SEQUENCE</scope>
    <source>
        <strain evidence="1">Okayama</strain>
    </source>
</reference>
<proteinExistence type="predicted"/>
<evidence type="ECO:0000313" key="1">
    <source>
        <dbReference type="EMBL" id="GFQ04083.1"/>
    </source>
</evidence>
<accession>A0A830D0E3</accession>
<dbReference type="AlphaFoldDB" id="A0A830D0E3"/>
<protein>
    <submittedName>
        <fullName evidence="1">Mini zinc finger protein 1</fullName>
    </submittedName>
</protein>
<keyword evidence="2" id="KW-1185">Reference proteome</keyword>
<dbReference type="Proteomes" id="UP000653305">
    <property type="component" value="Unassembled WGS sequence"/>
</dbReference>
<organism evidence="1 2">
    <name type="scientific">Phtheirospermum japonicum</name>
    <dbReference type="NCBI Taxonomy" id="374723"/>
    <lineage>
        <taxon>Eukaryota</taxon>
        <taxon>Viridiplantae</taxon>
        <taxon>Streptophyta</taxon>
        <taxon>Embryophyta</taxon>
        <taxon>Tracheophyta</taxon>
        <taxon>Spermatophyta</taxon>
        <taxon>Magnoliopsida</taxon>
        <taxon>eudicotyledons</taxon>
        <taxon>Gunneridae</taxon>
        <taxon>Pentapetalae</taxon>
        <taxon>asterids</taxon>
        <taxon>lamiids</taxon>
        <taxon>Lamiales</taxon>
        <taxon>Orobanchaceae</taxon>
        <taxon>Orobanchaceae incertae sedis</taxon>
        <taxon>Phtheirospermum</taxon>
    </lineage>
</organism>
<gene>
    <name evidence="1" type="ORF">PHJA_002552200</name>
</gene>
<evidence type="ECO:0000313" key="2">
    <source>
        <dbReference type="Proteomes" id="UP000653305"/>
    </source>
</evidence>
<sequence>MPEKPRGEHREVRRGRLLRVHAGGGGRQRRVAEVRGVQLSPEFSQEGGALINQLLL</sequence>
<dbReference type="EMBL" id="BMAC01000906">
    <property type="protein sequence ID" value="GFQ04083.1"/>
    <property type="molecule type" value="Genomic_DNA"/>
</dbReference>